<dbReference type="GO" id="GO:0019367">
    <property type="term" value="P:fatty acid elongation, saturated fatty acid"/>
    <property type="evidence" value="ECO:0007669"/>
    <property type="project" value="TreeGrafter"/>
</dbReference>
<gene>
    <name evidence="11" type="ORF">CHIRRI_LOCUS7717</name>
</gene>
<evidence type="ECO:0000313" key="12">
    <source>
        <dbReference type="Proteomes" id="UP001153620"/>
    </source>
</evidence>
<dbReference type="GO" id="GO:0034625">
    <property type="term" value="P:fatty acid elongation, monounsaturated fatty acid"/>
    <property type="evidence" value="ECO:0007669"/>
    <property type="project" value="TreeGrafter"/>
</dbReference>
<evidence type="ECO:0000256" key="1">
    <source>
        <dbReference type="ARBA" id="ARBA00004141"/>
    </source>
</evidence>
<dbReference type="GO" id="GO:0030148">
    <property type="term" value="P:sphingolipid biosynthetic process"/>
    <property type="evidence" value="ECO:0007669"/>
    <property type="project" value="TreeGrafter"/>
</dbReference>
<keyword evidence="6 10" id="KW-1133">Transmembrane helix</keyword>
<name>A0A9N9WUR4_9DIPT</name>
<dbReference type="AlphaFoldDB" id="A0A9N9WUR4"/>
<dbReference type="OrthoDB" id="434092at2759"/>
<feature type="transmembrane region" description="Helical" evidence="10">
    <location>
        <begin position="166"/>
        <end position="188"/>
    </location>
</feature>
<dbReference type="EMBL" id="OU895878">
    <property type="protein sequence ID" value="CAG9804838.1"/>
    <property type="molecule type" value="Genomic_DNA"/>
</dbReference>
<evidence type="ECO:0000256" key="8">
    <source>
        <dbReference type="ARBA" id="ARBA00023136"/>
    </source>
</evidence>
<dbReference type="EC" id="2.3.1.199" evidence="10"/>
<dbReference type="Pfam" id="PF01151">
    <property type="entry name" value="ELO"/>
    <property type="match status" value="1"/>
</dbReference>
<keyword evidence="7 10" id="KW-0443">Lipid metabolism</keyword>
<evidence type="ECO:0000256" key="2">
    <source>
        <dbReference type="ARBA" id="ARBA00022516"/>
    </source>
</evidence>
<feature type="transmembrane region" description="Helical" evidence="10">
    <location>
        <begin position="141"/>
        <end position="160"/>
    </location>
</feature>
<evidence type="ECO:0000313" key="11">
    <source>
        <dbReference type="EMBL" id="CAG9804838.1"/>
    </source>
</evidence>
<feature type="transmembrane region" description="Helical" evidence="10">
    <location>
        <begin position="208"/>
        <end position="225"/>
    </location>
</feature>
<dbReference type="GO" id="GO:0009922">
    <property type="term" value="F:fatty acid elongase activity"/>
    <property type="evidence" value="ECO:0007669"/>
    <property type="project" value="UniProtKB-EC"/>
</dbReference>
<dbReference type="GO" id="GO:0005789">
    <property type="term" value="C:endoplasmic reticulum membrane"/>
    <property type="evidence" value="ECO:0007669"/>
    <property type="project" value="TreeGrafter"/>
</dbReference>
<evidence type="ECO:0000256" key="6">
    <source>
        <dbReference type="ARBA" id="ARBA00022989"/>
    </source>
</evidence>
<sequence>MLVLAKIYKSLSYAYSLRDKVYDDYYLLKDPPIPVMIIVFSYIILLKYGPSFMNDRAAYNVKFPMLIYNIFQVTANCIGASYCFYYCFIRTKYDIMCEPYIRGVDEISIAKRNLGYIYFMSKFWDLIDTVFIILKKNHRQLSLLHCYHHLMMATGGYFIMKWFSGGPFVILGFLNSSVHAIMYFYYLLSTFRSDVRTSIKWKKHITQLQMLQFIIVIISFLIPIFSKDCEFSKAMSLFMASQTSLILYLFARFYVKAYLSSNKSTKSS</sequence>
<organism evidence="11 12">
    <name type="scientific">Chironomus riparius</name>
    <dbReference type="NCBI Taxonomy" id="315576"/>
    <lineage>
        <taxon>Eukaryota</taxon>
        <taxon>Metazoa</taxon>
        <taxon>Ecdysozoa</taxon>
        <taxon>Arthropoda</taxon>
        <taxon>Hexapoda</taxon>
        <taxon>Insecta</taxon>
        <taxon>Pterygota</taxon>
        <taxon>Neoptera</taxon>
        <taxon>Endopterygota</taxon>
        <taxon>Diptera</taxon>
        <taxon>Nematocera</taxon>
        <taxon>Chironomoidea</taxon>
        <taxon>Chironomidae</taxon>
        <taxon>Chironominae</taxon>
        <taxon>Chironomus</taxon>
    </lineage>
</organism>
<proteinExistence type="inferred from homology"/>
<reference evidence="11" key="1">
    <citation type="submission" date="2022-01" db="EMBL/GenBank/DDBJ databases">
        <authorList>
            <person name="King R."/>
        </authorList>
    </citation>
    <scope>NUCLEOTIDE SEQUENCE</scope>
</reference>
<evidence type="ECO:0000256" key="7">
    <source>
        <dbReference type="ARBA" id="ARBA00023098"/>
    </source>
</evidence>
<accession>A0A9N9WUR4</accession>
<keyword evidence="12" id="KW-1185">Reference proteome</keyword>
<dbReference type="PANTHER" id="PTHR11157:SF116">
    <property type="entry name" value="ELONGATION OF VERY LONG CHAIN FATTY ACIDS PROTEIN-RELATED"/>
    <property type="match status" value="1"/>
</dbReference>
<dbReference type="GO" id="GO:0034626">
    <property type="term" value="P:fatty acid elongation, polyunsaturated fatty acid"/>
    <property type="evidence" value="ECO:0007669"/>
    <property type="project" value="TreeGrafter"/>
</dbReference>
<evidence type="ECO:0000256" key="4">
    <source>
        <dbReference type="ARBA" id="ARBA00022692"/>
    </source>
</evidence>
<feature type="transmembrane region" description="Helical" evidence="10">
    <location>
        <begin position="66"/>
        <end position="88"/>
    </location>
</feature>
<keyword evidence="8 10" id="KW-0472">Membrane</keyword>
<evidence type="ECO:0000256" key="5">
    <source>
        <dbReference type="ARBA" id="ARBA00022832"/>
    </source>
</evidence>
<comment type="catalytic activity">
    <reaction evidence="10">
        <text>a very-long-chain acyl-CoA + malonyl-CoA + H(+) = a very-long-chain 3-oxoacyl-CoA + CO2 + CoA</text>
        <dbReference type="Rhea" id="RHEA:32727"/>
        <dbReference type="ChEBI" id="CHEBI:15378"/>
        <dbReference type="ChEBI" id="CHEBI:16526"/>
        <dbReference type="ChEBI" id="CHEBI:57287"/>
        <dbReference type="ChEBI" id="CHEBI:57384"/>
        <dbReference type="ChEBI" id="CHEBI:90725"/>
        <dbReference type="ChEBI" id="CHEBI:90736"/>
        <dbReference type="EC" id="2.3.1.199"/>
    </reaction>
</comment>
<keyword evidence="2 10" id="KW-0444">Lipid biosynthesis</keyword>
<keyword evidence="9 10" id="KW-0275">Fatty acid biosynthesis</keyword>
<dbReference type="GO" id="GO:0042761">
    <property type="term" value="P:very long-chain fatty acid biosynthetic process"/>
    <property type="evidence" value="ECO:0007669"/>
    <property type="project" value="TreeGrafter"/>
</dbReference>
<comment type="similarity">
    <text evidence="10">Belongs to the ELO family.</text>
</comment>
<feature type="transmembrane region" description="Helical" evidence="10">
    <location>
        <begin position="237"/>
        <end position="255"/>
    </location>
</feature>
<protein>
    <recommendedName>
        <fullName evidence="10">Elongation of very long chain fatty acids protein</fullName>
        <ecNumber evidence="10">2.3.1.199</ecNumber>
    </recommendedName>
    <alternativeName>
        <fullName evidence="10">Very-long-chain 3-oxoacyl-CoA synthase</fullName>
    </alternativeName>
</protein>
<comment type="subcellular location">
    <subcellularLocation>
        <location evidence="1">Membrane</location>
        <topology evidence="1">Multi-pass membrane protein</topology>
    </subcellularLocation>
</comment>
<keyword evidence="3 10" id="KW-0808">Transferase</keyword>
<keyword evidence="5 10" id="KW-0276">Fatty acid metabolism</keyword>
<evidence type="ECO:0000256" key="3">
    <source>
        <dbReference type="ARBA" id="ARBA00022679"/>
    </source>
</evidence>
<dbReference type="PANTHER" id="PTHR11157">
    <property type="entry name" value="FATTY ACID ACYL TRANSFERASE-RELATED"/>
    <property type="match status" value="1"/>
</dbReference>
<reference evidence="11" key="2">
    <citation type="submission" date="2022-10" db="EMBL/GenBank/DDBJ databases">
        <authorList>
            <consortium name="ENA_rothamsted_submissions"/>
            <consortium name="culmorum"/>
            <person name="King R."/>
        </authorList>
    </citation>
    <scope>NUCLEOTIDE SEQUENCE</scope>
</reference>
<dbReference type="InterPro" id="IPR002076">
    <property type="entry name" value="ELO_fam"/>
</dbReference>
<dbReference type="Proteomes" id="UP001153620">
    <property type="component" value="Chromosome 2"/>
</dbReference>
<evidence type="ECO:0000256" key="10">
    <source>
        <dbReference type="RuleBase" id="RU361115"/>
    </source>
</evidence>
<evidence type="ECO:0000256" key="9">
    <source>
        <dbReference type="ARBA" id="ARBA00023160"/>
    </source>
</evidence>
<feature type="transmembrane region" description="Helical" evidence="10">
    <location>
        <begin position="26"/>
        <end position="46"/>
    </location>
</feature>
<keyword evidence="4 10" id="KW-0812">Transmembrane</keyword>